<gene>
    <name evidence="1" type="ORF">BBBOND_0102510</name>
</gene>
<dbReference type="Proteomes" id="UP000033188">
    <property type="component" value="Chromosome 1"/>
</dbReference>
<accession>A0A061D1D2</accession>
<dbReference type="VEuPathDB" id="PiroplasmaDB:BBBOND_0102510"/>
<evidence type="ECO:0000313" key="2">
    <source>
        <dbReference type="Proteomes" id="UP000033188"/>
    </source>
</evidence>
<reference evidence="2" key="1">
    <citation type="journal article" date="2014" name="Nucleic Acids Res.">
        <title>The evolutionary dynamics of variant antigen genes in Babesia reveal a history of genomic innovation underlying host-parasite interaction.</title>
        <authorList>
            <person name="Jackson A.P."/>
            <person name="Otto T.D."/>
            <person name="Darby A."/>
            <person name="Ramaprasad A."/>
            <person name="Xia D."/>
            <person name="Echaide I.E."/>
            <person name="Farber M."/>
            <person name="Gahlot S."/>
            <person name="Gamble J."/>
            <person name="Gupta D."/>
            <person name="Gupta Y."/>
            <person name="Jackson L."/>
            <person name="Malandrin L."/>
            <person name="Malas T.B."/>
            <person name="Moussa E."/>
            <person name="Nair M."/>
            <person name="Reid A.J."/>
            <person name="Sanders M."/>
            <person name="Sharma J."/>
            <person name="Tracey A."/>
            <person name="Quail M.A."/>
            <person name="Weir W."/>
            <person name="Wastling J.M."/>
            <person name="Hall N."/>
            <person name="Willadsen P."/>
            <person name="Lingelbach K."/>
            <person name="Shiels B."/>
            <person name="Tait A."/>
            <person name="Berriman M."/>
            <person name="Allred D.R."/>
            <person name="Pain A."/>
        </authorList>
    </citation>
    <scope>NUCLEOTIDE SEQUENCE [LARGE SCALE GENOMIC DNA]</scope>
    <source>
        <strain evidence="2">Bond</strain>
    </source>
</reference>
<protein>
    <submittedName>
        <fullName evidence="1">Uncharacterized protein</fullName>
    </submittedName>
</protein>
<evidence type="ECO:0000313" key="1">
    <source>
        <dbReference type="EMBL" id="CDR93922.1"/>
    </source>
</evidence>
<organism evidence="1 2">
    <name type="scientific">Babesia bigemina</name>
    <dbReference type="NCBI Taxonomy" id="5866"/>
    <lineage>
        <taxon>Eukaryota</taxon>
        <taxon>Sar</taxon>
        <taxon>Alveolata</taxon>
        <taxon>Apicomplexa</taxon>
        <taxon>Aconoidasida</taxon>
        <taxon>Piroplasmida</taxon>
        <taxon>Babesiidae</taxon>
        <taxon>Babesia</taxon>
    </lineage>
</organism>
<proteinExistence type="predicted"/>
<dbReference type="KEGG" id="bbig:BBBOND_0102510"/>
<dbReference type="EMBL" id="LK391707">
    <property type="protein sequence ID" value="CDR93922.1"/>
    <property type="molecule type" value="Genomic_DNA"/>
</dbReference>
<dbReference type="GeneID" id="24562463"/>
<dbReference type="RefSeq" id="XP_012766108.1">
    <property type="nucleotide sequence ID" value="XM_012910654.1"/>
</dbReference>
<name>A0A061D1D2_BABBI</name>
<keyword evidence="2" id="KW-1185">Reference proteome</keyword>
<sequence>MSEQKFQRFLTRISFSRPNSFSLTLSSHLKKSKQLEYLYNVDVEWLAQSKIILSIAIEGRVIRPPESHLAAAGKLLKQRFKSVTICSTALYIKQ</sequence>
<dbReference type="AlphaFoldDB" id="A0A061D1D2"/>